<feature type="compositionally biased region" description="Basic and acidic residues" evidence="1">
    <location>
        <begin position="163"/>
        <end position="174"/>
    </location>
</feature>
<gene>
    <name evidence="2" type="ORF">MCOR_55076</name>
</gene>
<evidence type="ECO:0000313" key="2">
    <source>
        <dbReference type="EMBL" id="CAC5423067.1"/>
    </source>
</evidence>
<reference evidence="2 3" key="1">
    <citation type="submission" date="2020-06" db="EMBL/GenBank/DDBJ databases">
        <authorList>
            <person name="Li R."/>
            <person name="Bekaert M."/>
        </authorList>
    </citation>
    <scope>NUCLEOTIDE SEQUENCE [LARGE SCALE GENOMIC DNA]</scope>
    <source>
        <strain evidence="3">wild</strain>
    </source>
</reference>
<keyword evidence="3" id="KW-1185">Reference proteome</keyword>
<feature type="compositionally biased region" description="Low complexity" evidence="1">
    <location>
        <begin position="175"/>
        <end position="185"/>
    </location>
</feature>
<accession>A0A6J8ERG3</accession>
<dbReference type="Proteomes" id="UP000507470">
    <property type="component" value="Unassembled WGS sequence"/>
</dbReference>
<organism evidence="2 3">
    <name type="scientific">Mytilus coruscus</name>
    <name type="common">Sea mussel</name>
    <dbReference type="NCBI Taxonomy" id="42192"/>
    <lineage>
        <taxon>Eukaryota</taxon>
        <taxon>Metazoa</taxon>
        <taxon>Spiralia</taxon>
        <taxon>Lophotrochozoa</taxon>
        <taxon>Mollusca</taxon>
        <taxon>Bivalvia</taxon>
        <taxon>Autobranchia</taxon>
        <taxon>Pteriomorphia</taxon>
        <taxon>Mytilida</taxon>
        <taxon>Mytiloidea</taxon>
        <taxon>Mytilidae</taxon>
        <taxon>Mytilinae</taxon>
        <taxon>Mytilus</taxon>
    </lineage>
</organism>
<name>A0A6J8ERG3_MYTCO</name>
<proteinExistence type="predicted"/>
<dbReference type="EMBL" id="CACVKT020009705">
    <property type="protein sequence ID" value="CAC5423067.1"/>
    <property type="molecule type" value="Genomic_DNA"/>
</dbReference>
<dbReference type="AlphaFoldDB" id="A0A6J8ERG3"/>
<evidence type="ECO:0000256" key="1">
    <source>
        <dbReference type="SAM" id="MobiDB-lite"/>
    </source>
</evidence>
<protein>
    <submittedName>
        <fullName evidence="2">Uncharacterized protein</fullName>
    </submittedName>
</protein>
<feature type="compositionally biased region" description="Low complexity" evidence="1">
    <location>
        <begin position="142"/>
        <end position="162"/>
    </location>
</feature>
<feature type="region of interest" description="Disordered" evidence="1">
    <location>
        <begin position="139"/>
        <end position="208"/>
    </location>
</feature>
<sequence length="318" mass="35725">MTRTCTKSTSKYKKRSSKTAEQEMKLFGIEESFKSRFDKLFGLLQAAYNIVDISHTSGSTTPENDGPVQSEHRVLIPLEPNSNEDLGSPRIVKNIDIRSEISSQVAYFDLEKDNGSVQNCQLEKDLFVMSTVYLDQMSKKPSFNSNRQSSINSSNKSLQKDGFGNKDKKDKDAKTSSSGTGSLGSCRIPKEKSSSLRNTGNLISKLRQDTSRMSSQICSRKLSNKTDDQWNFFWNKKRLQIRVHQETNLTGNTTNTIVSTKYGNFTSRDLSKQRACLKKLEIYSQSHGGKQLRKTIVQTSKSTVAGVVQGKFIPIMQL</sequence>
<evidence type="ECO:0000313" key="3">
    <source>
        <dbReference type="Proteomes" id="UP000507470"/>
    </source>
</evidence>